<accession>A0A2T5C3S1</accession>
<dbReference type="InterPro" id="IPR013216">
    <property type="entry name" value="Methyltransf_11"/>
</dbReference>
<sequence>MPIYDPIGLAVHNFHFKKEDKPVVIYADDFDPDKVLPSYFFRSFEQMPALEQLALKKARGRVLDIGACAGCHSLYLQDQGYDVTALEQSALCCEVMKDRGLRQVIHSDLFGYHESNFDSLLLLMNGTGIAGNLANFQTFLKQLKSLLAPEGQILIDSSDLIYLYLDDDGSACVDINATAYYGEMNYQVEYNQQKGEAFPWLYLDPESLAKELEKAELRIESIDEGDHYDYLATIKHI</sequence>
<organism evidence="2 3">
    <name type="scientific">Mangrovibacterium marinum</name>
    <dbReference type="NCBI Taxonomy" id="1639118"/>
    <lineage>
        <taxon>Bacteria</taxon>
        <taxon>Pseudomonadati</taxon>
        <taxon>Bacteroidota</taxon>
        <taxon>Bacteroidia</taxon>
        <taxon>Marinilabiliales</taxon>
        <taxon>Prolixibacteraceae</taxon>
        <taxon>Mangrovibacterium</taxon>
    </lineage>
</organism>
<keyword evidence="3" id="KW-1185">Reference proteome</keyword>
<gene>
    <name evidence="2" type="ORF">C8N47_105252</name>
</gene>
<proteinExistence type="predicted"/>
<dbReference type="InterPro" id="IPR029063">
    <property type="entry name" value="SAM-dependent_MTases_sf"/>
</dbReference>
<dbReference type="SUPFAM" id="SSF53335">
    <property type="entry name" value="S-adenosyl-L-methionine-dependent methyltransferases"/>
    <property type="match status" value="1"/>
</dbReference>
<keyword evidence="2" id="KW-0808">Transferase</keyword>
<dbReference type="AlphaFoldDB" id="A0A2T5C3S1"/>
<reference evidence="2 3" key="1">
    <citation type="submission" date="2018-04" db="EMBL/GenBank/DDBJ databases">
        <title>Genomic Encyclopedia of Archaeal and Bacterial Type Strains, Phase II (KMG-II): from individual species to whole genera.</title>
        <authorList>
            <person name="Goeker M."/>
        </authorList>
    </citation>
    <scope>NUCLEOTIDE SEQUENCE [LARGE SCALE GENOMIC DNA]</scope>
    <source>
        <strain evidence="2 3">DSM 28823</strain>
    </source>
</reference>
<dbReference type="CDD" id="cd02440">
    <property type="entry name" value="AdoMet_MTases"/>
    <property type="match status" value="1"/>
</dbReference>
<comment type="caution">
    <text evidence="2">The sequence shown here is derived from an EMBL/GenBank/DDBJ whole genome shotgun (WGS) entry which is preliminary data.</text>
</comment>
<dbReference type="EMBL" id="QAAD01000005">
    <property type="protein sequence ID" value="PTN09411.1"/>
    <property type="molecule type" value="Genomic_DNA"/>
</dbReference>
<evidence type="ECO:0000313" key="3">
    <source>
        <dbReference type="Proteomes" id="UP000243525"/>
    </source>
</evidence>
<dbReference type="Pfam" id="PF08241">
    <property type="entry name" value="Methyltransf_11"/>
    <property type="match status" value="1"/>
</dbReference>
<dbReference type="OrthoDB" id="1143568at2"/>
<dbReference type="Proteomes" id="UP000243525">
    <property type="component" value="Unassembled WGS sequence"/>
</dbReference>
<evidence type="ECO:0000259" key="1">
    <source>
        <dbReference type="Pfam" id="PF08241"/>
    </source>
</evidence>
<feature type="domain" description="Methyltransferase type 11" evidence="1">
    <location>
        <begin position="63"/>
        <end position="155"/>
    </location>
</feature>
<evidence type="ECO:0000313" key="2">
    <source>
        <dbReference type="EMBL" id="PTN09411.1"/>
    </source>
</evidence>
<protein>
    <submittedName>
        <fullName evidence="2">Methyltransferase family protein</fullName>
    </submittedName>
</protein>
<keyword evidence="2" id="KW-0489">Methyltransferase</keyword>
<dbReference type="RefSeq" id="WP_107821816.1">
    <property type="nucleotide sequence ID" value="NZ_OY782574.1"/>
</dbReference>
<name>A0A2T5C3S1_9BACT</name>
<dbReference type="GO" id="GO:0032259">
    <property type="term" value="P:methylation"/>
    <property type="evidence" value="ECO:0007669"/>
    <property type="project" value="UniProtKB-KW"/>
</dbReference>
<dbReference type="Gene3D" id="3.40.50.150">
    <property type="entry name" value="Vaccinia Virus protein VP39"/>
    <property type="match status" value="1"/>
</dbReference>
<dbReference type="GO" id="GO:0008168">
    <property type="term" value="F:methyltransferase activity"/>
    <property type="evidence" value="ECO:0007669"/>
    <property type="project" value="UniProtKB-KW"/>
</dbReference>